<dbReference type="RefSeq" id="WP_108896406.1">
    <property type="nucleotide sequence ID" value="NZ_LT993738.1"/>
</dbReference>
<evidence type="ECO:0000256" key="2">
    <source>
        <dbReference type="ARBA" id="ARBA00018953"/>
    </source>
</evidence>
<name>A0A2R8FAQ7_9CHLA</name>
<evidence type="ECO:0000256" key="1">
    <source>
        <dbReference type="ARBA" id="ARBA00013258"/>
    </source>
</evidence>
<dbReference type="EMBL" id="LT993738">
    <property type="protein sequence ID" value="SPN73441.1"/>
    <property type="molecule type" value="Genomic_DNA"/>
</dbReference>
<protein>
    <recommendedName>
        <fullName evidence="2 6">Malonyl CoA-acyl carrier protein transacylase</fullName>
        <ecNumber evidence="1 6">2.3.1.39</ecNumber>
    </recommendedName>
</protein>
<dbReference type="KEGG" id="csee:C10C_0267"/>
<feature type="active site" evidence="7">
    <location>
        <position position="200"/>
    </location>
</feature>
<feature type="domain" description="Malonyl-CoA:ACP transacylase (MAT)" evidence="8">
    <location>
        <begin position="8"/>
        <end position="292"/>
    </location>
</feature>
<dbReference type="SMART" id="SM00827">
    <property type="entry name" value="PKS_AT"/>
    <property type="match status" value="1"/>
</dbReference>
<dbReference type="PANTHER" id="PTHR42681:SF1">
    <property type="entry name" value="MALONYL-COA-ACYL CARRIER PROTEIN TRANSACYLASE, MITOCHONDRIAL"/>
    <property type="match status" value="1"/>
</dbReference>
<dbReference type="Gene3D" id="3.40.366.10">
    <property type="entry name" value="Malonyl-Coenzyme A Acyl Carrier Protein, domain 2"/>
    <property type="match status" value="1"/>
</dbReference>
<dbReference type="InterPro" id="IPR014043">
    <property type="entry name" value="Acyl_transferase_dom"/>
</dbReference>
<dbReference type="InterPro" id="IPR050858">
    <property type="entry name" value="Mal-CoA-ACP_Trans/PKS_FabD"/>
</dbReference>
<sequence length="308" mass="33953">MKKRYGFLFPGQGSQYVGMGQDLYEQYPEVADLFDFANESLGFSITSIMFKGPEDLLMETVHSQLAIYLHSMAVIKILSQRSSIEPSLVAGLSLGEYTALAASNRISIIDGLRLVRKRGQLMNEACKQSPGAMAALLGLPSEVIEENIKSLGEGIWIANYNTPNQLVVAGVEEKVDETVQLFRNLGCKKAVRLKVFGAFHTPLMQTAQDGLAPDIYALSIKDLDLPLVSHVVARSLVDAEEIRSCLTRQTTSPTLWYQSCYHMEPEVDEFLELGPGRVLSGLNRSMGISKRISSLGTVENIEKFVSEV</sequence>
<dbReference type="Pfam" id="PF00698">
    <property type="entry name" value="Acyl_transf_1"/>
    <property type="match status" value="1"/>
</dbReference>
<reference evidence="10" key="1">
    <citation type="submission" date="2017-11" db="EMBL/GenBank/DDBJ databases">
        <authorList>
            <person name="Seth-Smith MB H."/>
        </authorList>
    </citation>
    <scope>NUCLEOTIDE SEQUENCE [LARGE SCALE GENOMIC DNA]</scope>
</reference>
<evidence type="ECO:0000313" key="9">
    <source>
        <dbReference type="EMBL" id="SPN73441.1"/>
    </source>
</evidence>
<dbReference type="GO" id="GO:0006633">
    <property type="term" value="P:fatty acid biosynthetic process"/>
    <property type="evidence" value="ECO:0007669"/>
    <property type="project" value="TreeGrafter"/>
</dbReference>
<accession>A0A2R8FAQ7</accession>
<evidence type="ECO:0000256" key="7">
    <source>
        <dbReference type="PIRSR" id="PIRSR000446-1"/>
    </source>
</evidence>
<dbReference type="AlphaFoldDB" id="A0A2R8FAQ7"/>
<dbReference type="OrthoDB" id="9805460at2"/>
<evidence type="ECO:0000313" key="10">
    <source>
        <dbReference type="Proteomes" id="UP000244926"/>
    </source>
</evidence>
<dbReference type="Gene3D" id="3.30.70.250">
    <property type="entry name" value="Malonyl-CoA ACP transacylase, ACP-binding"/>
    <property type="match status" value="1"/>
</dbReference>
<dbReference type="InterPro" id="IPR024925">
    <property type="entry name" value="Malonyl_CoA-ACP_transAc"/>
</dbReference>
<comment type="similarity">
    <text evidence="6">Belongs to the fabD family.</text>
</comment>
<dbReference type="SUPFAM" id="SSF52151">
    <property type="entry name" value="FabD/lysophospholipase-like"/>
    <property type="match status" value="1"/>
</dbReference>
<keyword evidence="3 6" id="KW-0808">Transferase</keyword>
<comment type="catalytic activity">
    <reaction evidence="5 6">
        <text>holo-[ACP] + malonyl-CoA = malonyl-[ACP] + CoA</text>
        <dbReference type="Rhea" id="RHEA:41792"/>
        <dbReference type="Rhea" id="RHEA-COMP:9623"/>
        <dbReference type="Rhea" id="RHEA-COMP:9685"/>
        <dbReference type="ChEBI" id="CHEBI:57287"/>
        <dbReference type="ChEBI" id="CHEBI:57384"/>
        <dbReference type="ChEBI" id="CHEBI:64479"/>
        <dbReference type="ChEBI" id="CHEBI:78449"/>
        <dbReference type="EC" id="2.3.1.39"/>
    </reaction>
</comment>
<dbReference type="InterPro" id="IPR001227">
    <property type="entry name" value="Ac_transferase_dom_sf"/>
</dbReference>
<dbReference type="PANTHER" id="PTHR42681">
    <property type="entry name" value="MALONYL-COA-ACYL CARRIER PROTEIN TRANSACYLASE, MITOCHONDRIAL"/>
    <property type="match status" value="1"/>
</dbReference>
<evidence type="ECO:0000256" key="3">
    <source>
        <dbReference type="ARBA" id="ARBA00022679"/>
    </source>
</evidence>
<dbReference type="Proteomes" id="UP000244926">
    <property type="component" value="Chromosome I"/>
</dbReference>
<organism evidence="9 10">
    <name type="scientific">Chlamydia serpentis</name>
    <dbReference type="NCBI Taxonomy" id="1967782"/>
    <lineage>
        <taxon>Bacteria</taxon>
        <taxon>Pseudomonadati</taxon>
        <taxon>Chlamydiota</taxon>
        <taxon>Chlamydiia</taxon>
        <taxon>Chlamydiales</taxon>
        <taxon>Chlamydiaceae</taxon>
        <taxon>Chlamydia/Chlamydophila group</taxon>
        <taxon>Chlamydia</taxon>
    </lineage>
</organism>
<evidence type="ECO:0000256" key="4">
    <source>
        <dbReference type="ARBA" id="ARBA00023315"/>
    </source>
</evidence>
<feature type="active site" evidence="7">
    <location>
        <position position="93"/>
    </location>
</feature>
<keyword evidence="10" id="KW-1185">Reference proteome</keyword>
<evidence type="ECO:0000259" key="8">
    <source>
        <dbReference type="SMART" id="SM00827"/>
    </source>
</evidence>
<dbReference type="GO" id="GO:0005829">
    <property type="term" value="C:cytosol"/>
    <property type="evidence" value="ECO:0007669"/>
    <property type="project" value="TreeGrafter"/>
</dbReference>
<dbReference type="EC" id="2.3.1.39" evidence="1 6"/>
<dbReference type="SUPFAM" id="SSF55048">
    <property type="entry name" value="Probable ACP-binding domain of malonyl-CoA ACP transacylase"/>
    <property type="match status" value="1"/>
</dbReference>
<dbReference type="InterPro" id="IPR016035">
    <property type="entry name" value="Acyl_Trfase/lysoPLipase"/>
</dbReference>
<dbReference type="InterPro" id="IPR016036">
    <property type="entry name" value="Malonyl_transacylase_ACP-bd"/>
</dbReference>
<dbReference type="GO" id="GO:0004314">
    <property type="term" value="F:[acyl-carrier-protein] S-malonyltransferase activity"/>
    <property type="evidence" value="ECO:0007669"/>
    <property type="project" value="UniProtKB-EC"/>
</dbReference>
<dbReference type="NCBIfam" id="TIGR00128">
    <property type="entry name" value="fabD"/>
    <property type="match status" value="1"/>
</dbReference>
<dbReference type="InterPro" id="IPR004410">
    <property type="entry name" value="Malonyl_CoA-ACP_transAc_FabD"/>
</dbReference>
<keyword evidence="4 6" id="KW-0012">Acyltransferase</keyword>
<evidence type="ECO:0000256" key="6">
    <source>
        <dbReference type="PIRNR" id="PIRNR000446"/>
    </source>
</evidence>
<evidence type="ECO:0000256" key="5">
    <source>
        <dbReference type="ARBA" id="ARBA00048462"/>
    </source>
</evidence>
<dbReference type="PIRSF" id="PIRSF000446">
    <property type="entry name" value="Mct"/>
    <property type="match status" value="1"/>
</dbReference>
<proteinExistence type="inferred from homology"/>
<gene>
    <name evidence="9" type="primary">fabD</name>
    <name evidence="9" type="ORF">C10C_0267</name>
</gene>